<dbReference type="PIRSF" id="PIRSF035805">
    <property type="entry name" value="TK_cell"/>
    <property type="match status" value="1"/>
</dbReference>
<dbReference type="RefSeq" id="WP_381539469.1">
    <property type="nucleotide sequence ID" value="NZ_JBHUGI010000034.1"/>
</dbReference>
<evidence type="ECO:0000256" key="5">
    <source>
        <dbReference type="ARBA" id="ARBA00022741"/>
    </source>
</evidence>
<evidence type="ECO:0000256" key="7">
    <source>
        <dbReference type="ARBA" id="ARBA00022840"/>
    </source>
</evidence>
<name>A0ABW4SIK8_9BACL</name>
<accession>A0ABW4SIK8</accession>
<dbReference type="HAMAP" id="MF_00124">
    <property type="entry name" value="Thymidine_kinase"/>
    <property type="match status" value="1"/>
</dbReference>
<feature type="binding site" evidence="8">
    <location>
        <position position="145"/>
    </location>
    <ligand>
        <name>Zn(2+)</name>
        <dbReference type="ChEBI" id="CHEBI:29105"/>
    </ligand>
</feature>
<evidence type="ECO:0000256" key="3">
    <source>
        <dbReference type="ARBA" id="ARBA00022634"/>
    </source>
</evidence>
<keyword evidence="4 8" id="KW-0808">Transferase</keyword>
<keyword evidence="3 8" id="KW-0237">DNA synthesis</keyword>
<comment type="catalytic activity">
    <reaction evidence="8 9">
        <text>thymidine + ATP = dTMP + ADP + H(+)</text>
        <dbReference type="Rhea" id="RHEA:19129"/>
        <dbReference type="ChEBI" id="CHEBI:15378"/>
        <dbReference type="ChEBI" id="CHEBI:17748"/>
        <dbReference type="ChEBI" id="CHEBI:30616"/>
        <dbReference type="ChEBI" id="CHEBI:63528"/>
        <dbReference type="ChEBI" id="CHEBI:456216"/>
        <dbReference type="EC" id="2.7.1.21"/>
    </reaction>
</comment>
<evidence type="ECO:0000313" key="11">
    <source>
        <dbReference type="EMBL" id="MFD1929383.1"/>
    </source>
</evidence>
<evidence type="ECO:0000256" key="2">
    <source>
        <dbReference type="ARBA" id="ARBA00012118"/>
    </source>
</evidence>
<feature type="binding site" evidence="8">
    <location>
        <begin position="88"/>
        <end position="91"/>
    </location>
    <ligand>
        <name>ATP</name>
        <dbReference type="ChEBI" id="CHEBI:30616"/>
    </ligand>
</feature>
<evidence type="ECO:0000256" key="9">
    <source>
        <dbReference type="RuleBase" id="RU000544"/>
    </source>
</evidence>
<dbReference type="Gene3D" id="3.40.50.300">
    <property type="entry name" value="P-loop containing nucleotide triphosphate hydrolases"/>
    <property type="match status" value="1"/>
</dbReference>
<keyword evidence="8" id="KW-0479">Metal-binding</keyword>
<keyword evidence="12" id="KW-1185">Reference proteome</keyword>
<feature type="binding site" evidence="8">
    <location>
        <position position="186"/>
    </location>
    <ligand>
        <name>Zn(2+)</name>
        <dbReference type="ChEBI" id="CHEBI:29105"/>
    </ligand>
</feature>
<comment type="subcellular location">
    <subcellularLocation>
        <location evidence="8">Cytoplasm</location>
    </subcellularLocation>
</comment>
<dbReference type="InterPro" id="IPR001267">
    <property type="entry name" value="Thymidine_kinase"/>
</dbReference>
<keyword evidence="5 8" id="KW-0547">Nucleotide-binding</keyword>
<keyword evidence="7 8" id="KW-0067">ATP-binding</keyword>
<gene>
    <name evidence="8" type="primary">tdk</name>
    <name evidence="11" type="ORF">ACFSFY_15175</name>
</gene>
<dbReference type="NCBIfam" id="NF003296">
    <property type="entry name" value="PRK04296.1-1"/>
    <property type="match status" value="1"/>
</dbReference>
<feature type="binding site" evidence="8">
    <location>
        <position position="148"/>
    </location>
    <ligand>
        <name>Zn(2+)</name>
        <dbReference type="ChEBI" id="CHEBI:29105"/>
    </ligand>
</feature>
<feature type="binding site" evidence="8">
    <location>
        <position position="183"/>
    </location>
    <ligand>
        <name>Zn(2+)</name>
        <dbReference type="ChEBI" id="CHEBI:29105"/>
    </ligand>
</feature>
<comment type="similarity">
    <text evidence="1 8 10">Belongs to the thymidine kinase family.</text>
</comment>
<feature type="active site" description="Proton acceptor" evidence="8">
    <location>
        <position position="89"/>
    </location>
</feature>
<dbReference type="PROSITE" id="PS00603">
    <property type="entry name" value="TK_CELLULAR_TYPE"/>
    <property type="match status" value="1"/>
</dbReference>
<dbReference type="InterPro" id="IPR020633">
    <property type="entry name" value="Thymidine_kinase_CS"/>
</dbReference>
<evidence type="ECO:0000256" key="4">
    <source>
        <dbReference type="ARBA" id="ARBA00022679"/>
    </source>
</evidence>
<evidence type="ECO:0000256" key="1">
    <source>
        <dbReference type="ARBA" id="ARBA00007587"/>
    </source>
</evidence>
<dbReference type="PANTHER" id="PTHR11441">
    <property type="entry name" value="THYMIDINE KINASE"/>
    <property type="match status" value="1"/>
</dbReference>
<protein>
    <recommendedName>
        <fullName evidence="2 8">Thymidine kinase</fullName>
        <ecNumber evidence="2 8">2.7.1.21</ecNumber>
    </recommendedName>
</protein>
<evidence type="ECO:0000256" key="10">
    <source>
        <dbReference type="RuleBase" id="RU004165"/>
    </source>
</evidence>
<proteinExistence type="inferred from homology"/>
<dbReference type="InterPro" id="IPR027417">
    <property type="entry name" value="P-loop_NTPase"/>
</dbReference>
<keyword evidence="8" id="KW-0862">Zinc</keyword>
<keyword evidence="6 8" id="KW-0418">Kinase</keyword>
<dbReference type="EC" id="2.7.1.21" evidence="2 8"/>
<dbReference type="SUPFAM" id="SSF52540">
    <property type="entry name" value="P-loop containing nucleoside triphosphate hydrolases"/>
    <property type="match status" value="1"/>
</dbReference>
<sequence>MQPILRGGWIEIVCGSMFSGKSEELIRRVRRAQFAKQRIIVFKPEIDDRFSEEAVVSHNGTTVIANPVASSLHIIESVTEDYDVVAIDEAQFFDDGIVEVVMDLADRGFRVIIAGLDQDFRGKPFGPMPELMAVAEQVTKLQAVCMVCGAAASRTQRLINGVPAGEEDPVILVGASEAYEARCRKHHEIPKGQSIASHAHTN</sequence>
<dbReference type="GO" id="GO:0004797">
    <property type="term" value="F:thymidine kinase activity"/>
    <property type="evidence" value="ECO:0007669"/>
    <property type="project" value="UniProtKB-EC"/>
</dbReference>
<evidence type="ECO:0000256" key="6">
    <source>
        <dbReference type="ARBA" id="ARBA00022777"/>
    </source>
</evidence>
<comment type="subunit">
    <text evidence="8">Homotetramer.</text>
</comment>
<dbReference type="Pfam" id="PF00265">
    <property type="entry name" value="TK"/>
    <property type="match status" value="1"/>
</dbReference>
<evidence type="ECO:0000256" key="8">
    <source>
        <dbReference type="HAMAP-Rule" id="MF_00124"/>
    </source>
</evidence>
<dbReference type="Proteomes" id="UP001597218">
    <property type="component" value="Unassembled WGS sequence"/>
</dbReference>
<dbReference type="SUPFAM" id="SSF57716">
    <property type="entry name" value="Glucocorticoid receptor-like (DNA-binding domain)"/>
    <property type="match status" value="1"/>
</dbReference>
<dbReference type="PANTHER" id="PTHR11441:SF0">
    <property type="entry name" value="THYMIDINE KINASE, CYTOSOLIC"/>
    <property type="match status" value="1"/>
</dbReference>
<dbReference type="EMBL" id="JBHUGI010000034">
    <property type="protein sequence ID" value="MFD1929383.1"/>
    <property type="molecule type" value="Genomic_DNA"/>
</dbReference>
<keyword evidence="8" id="KW-0963">Cytoplasm</keyword>
<organism evidence="11 12">
    <name type="scientific">Sporosarcina siberiensis</name>
    <dbReference type="NCBI Taxonomy" id="1365606"/>
    <lineage>
        <taxon>Bacteria</taxon>
        <taxon>Bacillati</taxon>
        <taxon>Bacillota</taxon>
        <taxon>Bacilli</taxon>
        <taxon>Bacillales</taxon>
        <taxon>Caryophanaceae</taxon>
        <taxon>Sporosarcina</taxon>
    </lineage>
</organism>
<dbReference type="Gene3D" id="3.30.60.20">
    <property type="match status" value="1"/>
</dbReference>
<evidence type="ECO:0000313" key="12">
    <source>
        <dbReference type="Proteomes" id="UP001597218"/>
    </source>
</evidence>
<comment type="caution">
    <text evidence="11">The sequence shown here is derived from an EMBL/GenBank/DDBJ whole genome shotgun (WGS) entry which is preliminary data.</text>
</comment>
<reference evidence="12" key="1">
    <citation type="journal article" date="2019" name="Int. J. Syst. Evol. Microbiol.">
        <title>The Global Catalogue of Microorganisms (GCM) 10K type strain sequencing project: providing services to taxonomists for standard genome sequencing and annotation.</title>
        <authorList>
            <consortium name="The Broad Institute Genomics Platform"/>
            <consortium name="The Broad Institute Genome Sequencing Center for Infectious Disease"/>
            <person name="Wu L."/>
            <person name="Ma J."/>
        </authorList>
    </citation>
    <scope>NUCLEOTIDE SEQUENCE [LARGE SCALE GENOMIC DNA]</scope>
    <source>
        <strain evidence="12">CGMCC 4.7177</strain>
    </source>
</reference>
<feature type="binding site" evidence="8">
    <location>
        <begin position="15"/>
        <end position="22"/>
    </location>
    <ligand>
        <name>ATP</name>
        <dbReference type="ChEBI" id="CHEBI:30616"/>
    </ligand>
</feature>